<keyword evidence="3" id="KW-1185">Reference proteome</keyword>
<evidence type="ECO:0000256" key="1">
    <source>
        <dbReference type="SAM" id="MobiDB-lite"/>
    </source>
</evidence>
<protein>
    <recommendedName>
        <fullName evidence="4">Dynamin family protein</fullName>
    </recommendedName>
</protein>
<accession>A0ABQ4BW44</accession>
<comment type="caution">
    <text evidence="2">The sequence shown here is derived from an EMBL/GenBank/DDBJ whole genome shotgun (WGS) entry which is preliminary data.</text>
</comment>
<proteinExistence type="predicted"/>
<evidence type="ECO:0008006" key="4">
    <source>
        <dbReference type="Google" id="ProtNLM"/>
    </source>
</evidence>
<dbReference type="EMBL" id="BONC01000003">
    <property type="protein sequence ID" value="GIF54720.1"/>
    <property type="molecule type" value="Genomic_DNA"/>
</dbReference>
<name>A0ABQ4BW44_9ACTN</name>
<evidence type="ECO:0000313" key="2">
    <source>
        <dbReference type="EMBL" id="GIF54720.1"/>
    </source>
</evidence>
<dbReference type="Proteomes" id="UP000624325">
    <property type="component" value="Unassembled WGS sequence"/>
</dbReference>
<feature type="compositionally biased region" description="Low complexity" evidence="1">
    <location>
        <begin position="18"/>
        <end position="28"/>
    </location>
</feature>
<evidence type="ECO:0000313" key="3">
    <source>
        <dbReference type="Proteomes" id="UP000624325"/>
    </source>
</evidence>
<dbReference type="RefSeq" id="WP_203700412.1">
    <property type="nucleotide sequence ID" value="NZ_BAAALU010000030.1"/>
</dbReference>
<reference evidence="2 3" key="1">
    <citation type="submission" date="2021-01" db="EMBL/GenBank/DDBJ databases">
        <title>Whole genome shotgun sequence of Asanoa iriomotensis NBRC 100142.</title>
        <authorList>
            <person name="Komaki H."/>
            <person name="Tamura T."/>
        </authorList>
    </citation>
    <scope>NUCLEOTIDE SEQUENCE [LARGE SCALE GENOMIC DNA]</scope>
    <source>
        <strain evidence="2 3">NBRC 100142</strain>
    </source>
</reference>
<gene>
    <name evidence="2" type="ORF">Air01nite_08150</name>
</gene>
<feature type="region of interest" description="Disordered" evidence="1">
    <location>
        <begin position="1"/>
        <end position="33"/>
    </location>
</feature>
<organism evidence="2 3">
    <name type="scientific">Asanoa iriomotensis</name>
    <dbReference type="NCBI Taxonomy" id="234613"/>
    <lineage>
        <taxon>Bacteria</taxon>
        <taxon>Bacillati</taxon>
        <taxon>Actinomycetota</taxon>
        <taxon>Actinomycetes</taxon>
        <taxon>Micromonosporales</taxon>
        <taxon>Micromonosporaceae</taxon>
        <taxon>Asanoa</taxon>
    </lineage>
</organism>
<sequence>MGSNTLDRLTGAQIISLPQQRRTPTRTRGPILEPIPDEPLAVVALGARGSGHSDVISALVGSVGPLLDVPPASYLVVNHGHGKDVCSYLPGARKAHPFRSASAPVDEPAAARPPRRVELSLPDPLLRHFTLVDAPDTEVLGVAGGRVLHDAVGRGGAVMYVLSAGQLPGRFELDILGEIAQTNAAVFFVVTPRSDGTWFAPATALSTGSTADVDLLHLSEIAPGLGDDDPAAGAVEAQRLAIATAIPALADSPWFAVDPAAGDTAYLRRALIDWASAEGMQRASHNPPVPPNAMRTVRVAEGVHESNWAERLETAARAETHLVRQRLAIELANIHLRCVQEIVFGTGPSGLPETLDREMHALSLRAVAECDEVVDRLLTSAATQVLGAPPDEGVRRRVAAGVRRALADDRAARDLDKVLLITSTAGVATVAGGGAVAGLGAYPVEPGRTILPSVGVGLAGGCYGQWRAAGPADTNRARSWAQRSIRSVELELLREVSRRLEATHRALAGVLAEAVDHGILLA</sequence>